<gene>
    <name evidence="2" type="ORF">UX01_C0001G0034</name>
</gene>
<sequence length="138" mass="15749">MFGTIQEILKEAALKIFWLSVLERTLFLLLISFVILWFSKETILTGAGTASAILIATLGIVLSTGIIIVVTTFGTLWMFERIAMRQGVGIEDVIFALYKLKWDFNRVAYDVNFKADFEETKRIRGQIEAEKIEHWGDL</sequence>
<name>A0A837IFD1_9BACT</name>
<dbReference type="Proteomes" id="UP000034078">
    <property type="component" value="Unassembled WGS sequence"/>
</dbReference>
<dbReference type="AlphaFoldDB" id="A0A837IFD1"/>
<accession>A0A837IFD1</accession>
<reference evidence="2 3" key="1">
    <citation type="journal article" date="2015" name="Nature">
        <title>rRNA introns, odd ribosomes, and small enigmatic genomes across a large radiation of phyla.</title>
        <authorList>
            <person name="Brown C.T."/>
            <person name="Hug L.A."/>
            <person name="Thomas B.C."/>
            <person name="Sharon I."/>
            <person name="Castelle C.J."/>
            <person name="Singh A."/>
            <person name="Wilkins M.J."/>
            <person name="Williams K.H."/>
            <person name="Banfield J.F."/>
        </authorList>
    </citation>
    <scope>NUCLEOTIDE SEQUENCE [LARGE SCALE GENOMIC DNA]</scope>
</reference>
<evidence type="ECO:0000313" key="3">
    <source>
        <dbReference type="Proteomes" id="UP000034078"/>
    </source>
</evidence>
<evidence type="ECO:0000256" key="1">
    <source>
        <dbReference type="SAM" id="Phobius"/>
    </source>
</evidence>
<dbReference type="EMBL" id="LCKO01000001">
    <property type="protein sequence ID" value="KKU01190.1"/>
    <property type="molecule type" value="Genomic_DNA"/>
</dbReference>
<feature type="transmembrane region" description="Helical" evidence="1">
    <location>
        <begin position="50"/>
        <end position="79"/>
    </location>
</feature>
<keyword evidence="1" id="KW-0812">Transmembrane</keyword>
<proteinExistence type="predicted"/>
<organism evidence="2 3">
    <name type="scientific">Candidatus Collierbacteria bacterium GW2011_GWB2_45_17</name>
    <dbReference type="NCBI Taxonomy" id="1618388"/>
    <lineage>
        <taxon>Bacteria</taxon>
        <taxon>Candidatus Collieribacteriota</taxon>
    </lineage>
</organism>
<comment type="caution">
    <text evidence="2">The sequence shown here is derived from an EMBL/GenBank/DDBJ whole genome shotgun (WGS) entry which is preliminary data.</text>
</comment>
<evidence type="ECO:0000313" key="2">
    <source>
        <dbReference type="EMBL" id="KKU01190.1"/>
    </source>
</evidence>
<keyword evidence="1" id="KW-1133">Transmembrane helix</keyword>
<protein>
    <submittedName>
        <fullName evidence="2">Uncharacterized protein</fullName>
    </submittedName>
</protein>
<keyword evidence="1" id="KW-0472">Membrane</keyword>
<feature type="transmembrane region" description="Helical" evidence="1">
    <location>
        <begin position="12"/>
        <end position="38"/>
    </location>
</feature>